<dbReference type="Proteomes" id="UP001642900">
    <property type="component" value="Unassembled WGS sequence"/>
</dbReference>
<keyword evidence="3" id="KW-1185">Reference proteome</keyword>
<dbReference type="GO" id="GO:0003677">
    <property type="term" value="F:DNA binding"/>
    <property type="evidence" value="ECO:0007669"/>
    <property type="project" value="InterPro"/>
</dbReference>
<protein>
    <submittedName>
        <fullName evidence="2">Helix-turn-helix transcriptional regulator</fullName>
    </submittedName>
</protein>
<feature type="domain" description="HTH cro/C1-type" evidence="1">
    <location>
        <begin position="4"/>
        <end position="50"/>
    </location>
</feature>
<dbReference type="Pfam" id="PF01381">
    <property type="entry name" value="HTH_3"/>
    <property type="match status" value="1"/>
</dbReference>
<reference evidence="2 3" key="1">
    <citation type="submission" date="2020-02" db="EMBL/GenBank/DDBJ databases">
        <title>Genome sequence of strain CCNWXJ40-4.</title>
        <authorList>
            <person name="Gao J."/>
            <person name="Sun J."/>
        </authorList>
    </citation>
    <scope>NUCLEOTIDE SEQUENCE [LARGE SCALE GENOMIC DNA]</scope>
    <source>
        <strain evidence="2 3">CCNWXJ 40-4</strain>
    </source>
</reference>
<evidence type="ECO:0000313" key="2">
    <source>
        <dbReference type="EMBL" id="NGO50470.1"/>
    </source>
</evidence>
<dbReference type="Gene3D" id="1.10.260.40">
    <property type="entry name" value="lambda repressor-like DNA-binding domains"/>
    <property type="match status" value="1"/>
</dbReference>
<accession>A0A6G4W8I6</accession>
<name>A0A6G4W8I6_9HYPH</name>
<dbReference type="InterPro" id="IPR001387">
    <property type="entry name" value="Cro/C1-type_HTH"/>
</dbReference>
<sequence>MSAIRFIRREIFQVTQAEFAALAGVTQASVSRWEAGGAPSLDEMQAIRKAASDRAIEWNDTWFFDAPVAVPSEAAE</sequence>
<evidence type="ECO:0000259" key="1">
    <source>
        <dbReference type="PROSITE" id="PS50943"/>
    </source>
</evidence>
<comment type="caution">
    <text evidence="2">The sequence shown here is derived from an EMBL/GenBank/DDBJ whole genome shotgun (WGS) entry which is preliminary data.</text>
</comment>
<dbReference type="EMBL" id="JAAKZF010000003">
    <property type="protein sequence ID" value="NGO50470.1"/>
    <property type="molecule type" value="Genomic_DNA"/>
</dbReference>
<dbReference type="AlphaFoldDB" id="A0A6G4W8I6"/>
<proteinExistence type="predicted"/>
<dbReference type="InterPro" id="IPR010982">
    <property type="entry name" value="Lambda_DNA-bd_dom_sf"/>
</dbReference>
<dbReference type="SUPFAM" id="SSF47413">
    <property type="entry name" value="lambda repressor-like DNA-binding domains"/>
    <property type="match status" value="1"/>
</dbReference>
<gene>
    <name evidence="2" type="ORF">G6N73_04620</name>
</gene>
<dbReference type="PROSITE" id="PS50943">
    <property type="entry name" value="HTH_CROC1"/>
    <property type="match status" value="1"/>
</dbReference>
<dbReference type="RefSeq" id="WP_165024003.1">
    <property type="nucleotide sequence ID" value="NZ_JAAKZF010000003.1"/>
</dbReference>
<evidence type="ECO:0000313" key="3">
    <source>
        <dbReference type="Proteomes" id="UP001642900"/>
    </source>
</evidence>
<dbReference type="CDD" id="cd00093">
    <property type="entry name" value="HTH_XRE"/>
    <property type="match status" value="1"/>
</dbReference>
<organism evidence="2 3">
    <name type="scientific">Allomesorhizobium camelthorni</name>
    <dbReference type="NCBI Taxonomy" id="475069"/>
    <lineage>
        <taxon>Bacteria</taxon>
        <taxon>Pseudomonadati</taxon>
        <taxon>Pseudomonadota</taxon>
        <taxon>Alphaproteobacteria</taxon>
        <taxon>Hyphomicrobiales</taxon>
        <taxon>Phyllobacteriaceae</taxon>
        <taxon>Allomesorhizobium</taxon>
    </lineage>
</organism>